<dbReference type="InterPro" id="IPR018631">
    <property type="entry name" value="AAA-ATPase-like_dom"/>
</dbReference>
<proteinExistence type="predicted"/>
<dbReference type="eggNOG" id="ENOG502S8IM">
    <property type="taxonomic scope" value="Eukaryota"/>
</dbReference>
<organism evidence="2">
    <name type="scientific">Rhizophagus irregularis (strain DAOM 181602 / DAOM 197198 / MUCL 43194)</name>
    <name type="common">Arbuscular mycorrhizal fungus</name>
    <name type="synonym">Glomus intraradices</name>
    <dbReference type="NCBI Taxonomy" id="747089"/>
    <lineage>
        <taxon>Eukaryota</taxon>
        <taxon>Fungi</taxon>
        <taxon>Fungi incertae sedis</taxon>
        <taxon>Mucoromycota</taxon>
        <taxon>Glomeromycotina</taxon>
        <taxon>Glomeromycetes</taxon>
        <taxon>Glomerales</taxon>
        <taxon>Glomeraceae</taxon>
        <taxon>Rhizophagus</taxon>
    </lineage>
</organism>
<dbReference type="Pfam" id="PF09820">
    <property type="entry name" value="AAA-ATPase_like"/>
    <property type="match status" value="1"/>
</dbReference>
<dbReference type="PANTHER" id="PTHR34825:SF1">
    <property type="entry name" value="AAA-ATPASE-LIKE DOMAIN-CONTAINING PROTEIN"/>
    <property type="match status" value="1"/>
</dbReference>
<dbReference type="EMBL" id="KI275963">
    <property type="protein sequence ID" value="ESA22000.1"/>
    <property type="molecule type" value="Genomic_DNA"/>
</dbReference>
<gene>
    <name evidence="2" type="ORF">GLOINDRAFT_319263</name>
</gene>
<feature type="domain" description="AAA-ATPase-like" evidence="1">
    <location>
        <begin position="63"/>
        <end position="247"/>
    </location>
</feature>
<sequence length="651" mass="76678">MVQDTMDKMPWYQCITYVVVTRMMLFNKVFQPLPFHFKHHHYFPRFLSNASASKPLKIFPTGSFVDLRQNGGYYLDKTHFISELENLNSPAILSLRPHCFGKSLFLSTLSSYYDINNKGENFERLFGDLYIGKNPTPLASSLRVLNLNFSEFYNSTKTFYGFLYSNILRFNEKYYFKYKNKKTIFENFSDLLDRKLYIFIDNYDATVNEHSNDQDLKQFYSSLKYACNNGLVRVFQTGVIPIGTADLNNVINLTQKIKFWDLYGFKESEIEFLLNNTLEYDLSTDVKEGIMKWLKKEAYGYFFHRYQIEGIFNPAWVLYYFKKIMEQMKFIDEAFYNNQDTSVIIKALLDFPSDSHSLLSIEASDLIVDDPLGKSIFMEASNQLESEDITQQFDHTNIDKLTTDRNSLLSFMYYNGVLTYQPNSLQYKFQIPNNDVKKKFIENALENYDWKEKDLMSITKCLQILEGKYDIEPLCQFVEKTLHKLLKNNDPNEEDLIQAFIDTLIFTFYADIKPEFWVNYNVDEKIIDLVRMSTGKRIAIECDNIKMECIKLNEIQDNTEETTKISSSLLEKSEDEILKLEINDPNQPSLKTVGELLEWKIKKQSKKYLELLEKQEDESLRCSFIVLRIGLHRLISRKVYCDDLKENLVTK</sequence>
<reference evidence="2" key="1">
    <citation type="submission" date="2013-07" db="EMBL/GenBank/DDBJ databases">
        <title>The genome of an arbuscular mycorrhizal fungus provides insights into the evolution of the oldest plant symbiosis.</title>
        <authorList>
            <consortium name="DOE Joint Genome Institute"/>
            <person name="Tisserant E."/>
            <person name="Malbreil M."/>
            <person name="Kuo A."/>
            <person name="Kohler A."/>
            <person name="Symeonidi A."/>
            <person name="Balestrini R."/>
            <person name="Charron P."/>
            <person name="Duensing N."/>
            <person name="Frei-dit-Frey N."/>
            <person name="Gianinazzi-Pearson V."/>
            <person name="Gilbert B."/>
            <person name="Handa Y."/>
            <person name="Hijri M."/>
            <person name="Kaul R."/>
            <person name="Kawaguchi M."/>
            <person name="Krajinski F."/>
            <person name="Lammers P."/>
            <person name="Lapierre D."/>
            <person name="Masclaux F.G."/>
            <person name="Murat C."/>
            <person name="Morin E."/>
            <person name="Ndikumana S."/>
            <person name="Pagni M."/>
            <person name="Petitpierre D."/>
            <person name="Requena N."/>
            <person name="Rosikiewicz P."/>
            <person name="Riley R."/>
            <person name="Saito K."/>
            <person name="San Clemente H."/>
            <person name="Shapiro H."/>
            <person name="van Tuinen D."/>
            <person name="Becard G."/>
            <person name="Bonfante P."/>
            <person name="Paszkowski U."/>
            <person name="Shachar-Hill Y."/>
            <person name="Young J.P."/>
            <person name="Sanders I.R."/>
            <person name="Henrissat B."/>
            <person name="Rensing S.A."/>
            <person name="Grigoriev I.V."/>
            <person name="Corradi N."/>
            <person name="Roux C."/>
            <person name="Martin F."/>
        </authorList>
    </citation>
    <scope>NUCLEOTIDE SEQUENCE</scope>
    <source>
        <strain evidence="2">DAOM 197198</strain>
    </source>
</reference>
<dbReference type="HOGENOM" id="CLU_420993_0_0_1"/>
<accession>U9UNQ5</accession>
<dbReference type="VEuPathDB" id="FungiDB:RhiirFUN_022808"/>
<name>U9UNQ5_RHIID</name>
<dbReference type="PANTHER" id="PTHR34825">
    <property type="entry name" value="CONSERVED PROTEIN, WITH A WEAK D-GALACTARATE DEHYDRATASE/ALTRONATE HYDROLASE DOMAIN"/>
    <property type="match status" value="1"/>
</dbReference>
<dbReference type="AlphaFoldDB" id="U9UNQ5"/>
<evidence type="ECO:0000259" key="1">
    <source>
        <dbReference type="Pfam" id="PF09820"/>
    </source>
</evidence>
<protein>
    <recommendedName>
        <fullName evidence="1">AAA-ATPase-like domain-containing protein</fullName>
    </recommendedName>
</protein>
<evidence type="ECO:0000313" key="2">
    <source>
        <dbReference type="EMBL" id="ESA22000.1"/>
    </source>
</evidence>